<sequence length="58" mass="6079">MPEPSVKAVAVPASKTEEEGTLLLLSTENVSDDWSFMALKLNDAGTGCSDMVHVASTP</sequence>
<dbReference type="AlphaFoldDB" id="U4Q452"/>
<organism evidence="1 2">
    <name type="scientific">Agrobacterium pusense</name>
    <dbReference type="NCBI Taxonomy" id="648995"/>
    <lineage>
        <taxon>Bacteria</taxon>
        <taxon>Pseudomonadati</taxon>
        <taxon>Pseudomonadota</taxon>
        <taxon>Alphaproteobacteria</taxon>
        <taxon>Hyphomicrobiales</taxon>
        <taxon>Rhizobiaceae</taxon>
        <taxon>Rhizobium/Agrobacterium group</taxon>
        <taxon>Agrobacterium</taxon>
    </lineage>
</organism>
<name>U4Q452_9HYPH</name>
<dbReference type="KEGG" id="rir:BN877_II1015"/>
<evidence type="ECO:0000313" key="1">
    <source>
        <dbReference type="EMBL" id="CDI10808.1"/>
    </source>
</evidence>
<proteinExistence type="predicted"/>
<protein>
    <submittedName>
        <fullName evidence="1">Uncharacterized protein</fullName>
    </submittedName>
</protein>
<reference evidence="1 2" key="1">
    <citation type="journal article" date="2013" name="Genome Announc.">
        <title>Complete Genome Sequence of the Sesbania Symbiont and Rice Growth-Promoting Endophyte Rhizobium sp. Strain IRBG74.</title>
        <authorList>
            <person name="Crook M.B."/>
            <person name="Mitra S."/>
            <person name="Ane J.M."/>
            <person name="Sadowsky M.J."/>
            <person name="Gyaneshwar P."/>
        </authorList>
    </citation>
    <scope>NUCLEOTIDE SEQUENCE [LARGE SCALE GENOMIC DNA]</scope>
    <source>
        <strain evidence="1 2">IRBG74</strain>
    </source>
</reference>
<dbReference type="EMBL" id="HG518323">
    <property type="protein sequence ID" value="CDI10808.1"/>
    <property type="molecule type" value="Genomic_DNA"/>
</dbReference>
<accession>U4Q452</accession>
<dbReference type="HOGENOM" id="CLU_2976254_0_0_5"/>
<dbReference type="Proteomes" id="UP000016944">
    <property type="component" value="Chromosome II"/>
</dbReference>
<gene>
    <name evidence="1" type="ORF">BN877_II1015</name>
</gene>
<evidence type="ECO:0000313" key="2">
    <source>
        <dbReference type="Proteomes" id="UP000016944"/>
    </source>
</evidence>